<feature type="transmembrane region" description="Helical" evidence="8">
    <location>
        <begin position="30"/>
        <end position="50"/>
    </location>
</feature>
<comment type="caution">
    <text evidence="9">The sequence shown here is derived from an EMBL/GenBank/DDBJ whole genome shotgun (WGS) entry which is preliminary data.</text>
</comment>
<sequence length="105" mass="11410">MAWFSLILAGAFEMVGVAMINQFHVKRSVLSLVLLLLGFGASFVFLSIAMKDISMGTAYAVWTGIGACGSAFVGMIWYGESREWRRILFIGMIIAAVIGLKLIGE</sequence>
<name>A0ABW5R7Q2_9BACL</name>
<reference evidence="10" key="1">
    <citation type="journal article" date="2019" name="Int. J. Syst. Evol. Microbiol.">
        <title>The Global Catalogue of Microorganisms (GCM) 10K type strain sequencing project: providing services to taxonomists for standard genome sequencing and annotation.</title>
        <authorList>
            <consortium name="The Broad Institute Genomics Platform"/>
            <consortium name="The Broad Institute Genome Sequencing Center for Infectious Disease"/>
            <person name="Wu L."/>
            <person name="Ma J."/>
        </authorList>
    </citation>
    <scope>NUCLEOTIDE SEQUENCE [LARGE SCALE GENOMIC DNA]</scope>
    <source>
        <strain evidence="10">KCTC 33676</strain>
    </source>
</reference>
<dbReference type="PANTHER" id="PTHR30561:SF0">
    <property type="entry name" value="GUANIDINIUM EXPORTER"/>
    <property type="match status" value="1"/>
</dbReference>
<evidence type="ECO:0000256" key="3">
    <source>
        <dbReference type="ARBA" id="ARBA00022475"/>
    </source>
</evidence>
<keyword evidence="10" id="KW-1185">Reference proteome</keyword>
<organism evidence="9 10">
    <name type="scientific">Marinicrinis sediminis</name>
    <dbReference type="NCBI Taxonomy" id="1652465"/>
    <lineage>
        <taxon>Bacteria</taxon>
        <taxon>Bacillati</taxon>
        <taxon>Bacillota</taxon>
        <taxon>Bacilli</taxon>
        <taxon>Bacillales</taxon>
        <taxon>Paenibacillaceae</taxon>
    </lineage>
</organism>
<gene>
    <name evidence="9" type="ORF">ACFSUC_02310</name>
</gene>
<protein>
    <submittedName>
        <fullName evidence="9">DMT family transporter</fullName>
    </submittedName>
</protein>
<dbReference type="EMBL" id="JBHUMM010000002">
    <property type="protein sequence ID" value="MFD2670439.1"/>
    <property type="molecule type" value="Genomic_DNA"/>
</dbReference>
<feature type="transmembrane region" description="Helical" evidence="8">
    <location>
        <begin position="84"/>
        <end position="103"/>
    </location>
</feature>
<keyword evidence="6 8" id="KW-0472">Membrane</keyword>
<evidence type="ECO:0000256" key="8">
    <source>
        <dbReference type="SAM" id="Phobius"/>
    </source>
</evidence>
<evidence type="ECO:0000256" key="5">
    <source>
        <dbReference type="ARBA" id="ARBA00022989"/>
    </source>
</evidence>
<evidence type="ECO:0000313" key="9">
    <source>
        <dbReference type="EMBL" id="MFD2670439.1"/>
    </source>
</evidence>
<evidence type="ECO:0000256" key="1">
    <source>
        <dbReference type="ARBA" id="ARBA00004651"/>
    </source>
</evidence>
<keyword evidence="3" id="KW-1003">Cell membrane</keyword>
<evidence type="ECO:0000256" key="6">
    <source>
        <dbReference type="ARBA" id="ARBA00023136"/>
    </source>
</evidence>
<comment type="similarity">
    <text evidence="7">Belongs to the drug/metabolite transporter (DMT) superfamily. Small multidrug resistance (SMR) (TC 2.A.7.1) family.</text>
</comment>
<keyword evidence="5 8" id="KW-1133">Transmembrane helix</keyword>
<dbReference type="PANTHER" id="PTHR30561">
    <property type="entry name" value="SMR FAMILY PROTON-DEPENDENT DRUG EFFLUX TRANSPORTER SUGE"/>
    <property type="match status" value="1"/>
</dbReference>
<evidence type="ECO:0000313" key="10">
    <source>
        <dbReference type="Proteomes" id="UP001597497"/>
    </source>
</evidence>
<keyword evidence="2" id="KW-0813">Transport</keyword>
<dbReference type="InterPro" id="IPR037185">
    <property type="entry name" value="EmrE-like"/>
</dbReference>
<evidence type="ECO:0000256" key="4">
    <source>
        <dbReference type="ARBA" id="ARBA00022692"/>
    </source>
</evidence>
<dbReference type="Proteomes" id="UP001597497">
    <property type="component" value="Unassembled WGS sequence"/>
</dbReference>
<dbReference type="RefSeq" id="WP_379927823.1">
    <property type="nucleotide sequence ID" value="NZ_JBHUMM010000002.1"/>
</dbReference>
<feature type="transmembrane region" description="Helical" evidence="8">
    <location>
        <begin position="57"/>
        <end position="78"/>
    </location>
</feature>
<keyword evidence="4 7" id="KW-0812">Transmembrane</keyword>
<evidence type="ECO:0000256" key="7">
    <source>
        <dbReference type="RuleBase" id="RU003942"/>
    </source>
</evidence>
<dbReference type="Gene3D" id="1.10.3730.20">
    <property type="match status" value="1"/>
</dbReference>
<dbReference type="InterPro" id="IPR000390">
    <property type="entry name" value="Small_drug/metabolite_transptr"/>
</dbReference>
<dbReference type="Pfam" id="PF00893">
    <property type="entry name" value="Multi_Drug_Res"/>
    <property type="match status" value="1"/>
</dbReference>
<comment type="subcellular location">
    <subcellularLocation>
        <location evidence="1 7">Cell membrane</location>
        <topology evidence="1 7">Multi-pass membrane protein</topology>
    </subcellularLocation>
</comment>
<accession>A0ABW5R7Q2</accession>
<evidence type="ECO:0000256" key="2">
    <source>
        <dbReference type="ARBA" id="ARBA00022448"/>
    </source>
</evidence>
<proteinExistence type="inferred from homology"/>
<dbReference type="SUPFAM" id="SSF103481">
    <property type="entry name" value="Multidrug resistance efflux transporter EmrE"/>
    <property type="match status" value="1"/>
</dbReference>
<dbReference type="InterPro" id="IPR045324">
    <property type="entry name" value="Small_multidrug_res"/>
</dbReference>